<sequence length="109" mass="11782">MHNLAQIGRTTVALVVASQIFQSFAFRNLGRVLAGTGFSTSGIRNAIAGAESDMFKYLSDEVRDEVVRGITKDMRKSLGRVVTGGALTIAAALLMKFENLFEKGVSDRI</sequence>
<accession>A0A428RSA1</accession>
<keyword evidence="1" id="KW-0472">Membrane</keyword>
<organism evidence="2 3">
    <name type="scientific">Fusarium floridanum</name>
    <dbReference type="NCBI Taxonomy" id="1325733"/>
    <lineage>
        <taxon>Eukaryota</taxon>
        <taxon>Fungi</taxon>
        <taxon>Dikarya</taxon>
        <taxon>Ascomycota</taxon>
        <taxon>Pezizomycotina</taxon>
        <taxon>Sordariomycetes</taxon>
        <taxon>Hypocreomycetidae</taxon>
        <taxon>Hypocreales</taxon>
        <taxon>Nectriaceae</taxon>
        <taxon>Fusarium</taxon>
        <taxon>Fusarium solani species complex</taxon>
    </lineage>
</organism>
<gene>
    <name evidence="2" type="ORF">CEP51_006680</name>
</gene>
<keyword evidence="1" id="KW-0812">Transmembrane</keyword>
<evidence type="ECO:0000313" key="3">
    <source>
        <dbReference type="Proteomes" id="UP000287972"/>
    </source>
</evidence>
<dbReference type="EMBL" id="NKCL01000149">
    <property type="protein sequence ID" value="RSL80290.1"/>
    <property type="molecule type" value="Genomic_DNA"/>
</dbReference>
<evidence type="ECO:0000256" key="1">
    <source>
        <dbReference type="SAM" id="Phobius"/>
    </source>
</evidence>
<dbReference type="AlphaFoldDB" id="A0A428RSA1"/>
<reference evidence="2 3" key="1">
    <citation type="submission" date="2017-06" db="EMBL/GenBank/DDBJ databases">
        <title>Comparative genomic analysis of Ambrosia Fusariam Clade fungi.</title>
        <authorList>
            <person name="Stajich J.E."/>
            <person name="Carrillo J."/>
            <person name="Kijimoto T."/>
            <person name="Eskalen A."/>
            <person name="O'Donnell K."/>
            <person name="Kasson M."/>
        </authorList>
    </citation>
    <scope>NUCLEOTIDE SEQUENCE [LARGE SCALE GENOMIC DNA]</scope>
    <source>
        <strain evidence="2 3">NRRL62606</strain>
    </source>
</reference>
<dbReference type="Proteomes" id="UP000287972">
    <property type="component" value="Unassembled WGS sequence"/>
</dbReference>
<comment type="caution">
    <text evidence="2">The sequence shown here is derived from an EMBL/GenBank/DDBJ whole genome shotgun (WGS) entry which is preliminary data.</text>
</comment>
<evidence type="ECO:0000313" key="2">
    <source>
        <dbReference type="EMBL" id="RSL80290.1"/>
    </source>
</evidence>
<keyword evidence="1" id="KW-1133">Transmembrane helix</keyword>
<keyword evidence="3" id="KW-1185">Reference proteome</keyword>
<feature type="transmembrane region" description="Helical" evidence="1">
    <location>
        <begin position="78"/>
        <end position="97"/>
    </location>
</feature>
<protein>
    <submittedName>
        <fullName evidence="2">Uncharacterized protein</fullName>
    </submittedName>
</protein>
<proteinExistence type="predicted"/>
<name>A0A428RSA1_9HYPO</name>